<reference evidence="2 3" key="1">
    <citation type="submission" date="2013-07" db="EMBL/GenBank/DDBJ databases">
        <title>Thioclava pacifica DSM 10166 Genome Sequencing.</title>
        <authorList>
            <person name="Lai Q."/>
            <person name="Shao Z."/>
        </authorList>
    </citation>
    <scope>NUCLEOTIDE SEQUENCE [LARGE SCALE GENOMIC DNA]</scope>
    <source>
        <strain evidence="2 3">DSM 10166</strain>
    </source>
</reference>
<keyword evidence="3" id="KW-1185">Reference proteome</keyword>
<dbReference type="Proteomes" id="UP000027432">
    <property type="component" value="Unassembled WGS sequence"/>
</dbReference>
<accession>A0A074J5V8</accession>
<dbReference type="AlphaFoldDB" id="A0A074J5V8"/>
<organism evidence="2 3">
    <name type="scientific">Thioclava pacifica DSM 10166</name>
    <dbReference type="NCBI Taxonomy" id="1353537"/>
    <lineage>
        <taxon>Bacteria</taxon>
        <taxon>Pseudomonadati</taxon>
        <taxon>Pseudomonadota</taxon>
        <taxon>Alphaproteobacteria</taxon>
        <taxon>Rhodobacterales</taxon>
        <taxon>Paracoccaceae</taxon>
        <taxon>Thioclava</taxon>
    </lineage>
</organism>
<dbReference type="InterPro" id="IPR018919">
    <property type="entry name" value="DUF2484"/>
</dbReference>
<dbReference type="OrthoDB" id="7862849at2"/>
<evidence type="ECO:0000313" key="3">
    <source>
        <dbReference type="Proteomes" id="UP000027432"/>
    </source>
</evidence>
<evidence type="ECO:0000256" key="1">
    <source>
        <dbReference type="SAM" id="Phobius"/>
    </source>
</evidence>
<name>A0A074J5V8_9RHOB</name>
<dbReference type="STRING" id="1353537.TP2_12890"/>
<evidence type="ECO:0000313" key="2">
    <source>
        <dbReference type="EMBL" id="KEO51285.1"/>
    </source>
</evidence>
<gene>
    <name evidence="2" type="ORF">TP2_12890</name>
</gene>
<protein>
    <recommendedName>
        <fullName evidence="4">UDP-N-acetylmuramate--alanine ligase</fullName>
    </recommendedName>
</protein>
<keyword evidence="1" id="KW-1133">Transmembrane helix</keyword>
<evidence type="ECO:0008006" key="4">
    <source>
        <dbReference type="Google" id="ProtNLM"/>
    </source>
</evidence>
<dbReference type="RefSeq" id="WP_038079415.1">
    <property type="nucleotide sequence ID" value="NZ_AUND01000039.1"/>
</dbReference>
<comment type="caution">
    <text evidence="2">The sequence shown here is derived from an EMBL/GenBank/DDBJ whole genome shotgun (WGS) entry which is preliminary data.</text>
</comment>
<dbReference type="EMBL" id="AUND01000039">
    <property type="protein sequence ID" value="KEO51285.1"/>
    <property type="molecule type" value="Genomic_DNA"/>
</dbReference>
<feature type="transmembrane region" description="Helical" evidence="1">
    <location>
        <begin position="51"/>
        <end position="72"/>
    </location>
</feature>
<proteinExistence type="predicted"/>
<feature type="transmembrane region" description="Helical" evidence="1">
    <location>
        <begin position="29"/>
        <end position="46"/>
    </location>
</feature>
<keyword evidence="1" id="KW-0812">Transmembrane</keyword>
<keyword evidence="1" id="KW-0472">Membrane</keyword>
<dbReference type="eggNOG" id="ENOG5032Y9H">
    <property type="taxonomic scope" value="Bacteria"/>
</dbReference>
<sequence length="84" mass="9089">MTISLLLACVWALLATGIALGPQRFHWPAAWVLIALGVPLVGWVTYENGPLLGLIALAGGMSVLRWPVIYLFRALRGPRDHAGE</sequence>
<dbReference type="Pfam" id="PF10658">
    <property type="entry name" value="DUF2484"/>
    <property type="match status" value="1"/>
</dbReference>